<accession>A0ABY2Z377</accession>
<dbReference type="RefSeq" id="WP_111207460.1">
    <property type="nucleotide sequence ID" value="NZ_CP110473.1"/>
</dbReference>
<evidence type="ECO:0008006" key="3">
    <source>
        <dbReference type="Google" id="ProtNLM"/>
    </source>
</evidence>
<name>A0ABY2Z377_9GAMM</name>
<dbReference type="Proteomes" id="UP000316142">
    <property type="component" value="Unassembled WGS sequence"/>
</dbReference>
<organism evidence="1 2">
    <name type="scientific">Pantoea anthophila</name>
    <dbReference type="NCBI Taxonomy" id="470931"/>
    <lineage>
        <taxon>Bacteria</taxon>
        <taxon>Pseudomonadati</taxon>
        <taxon>Pseudomonadota</taxon>
        <taxon>Gammaproteobacteria</taxon>
        <taxon>Enterobacterales</taxon>
        <taxon>Erwiniaceae</taxon>
        <taxon>Pantoea</taxon>
    </lineage>
</organism>
<keyword evidence="2" id="KW-1185">Reference proteome</keyword>
<gene>
    <name evidence="1" type="ORF">FJW00_17700</name>
</gene>
<proteinExistence type="predicted"/>
<comment type="caution">
    <text evidence="1">The sequence shown here is derived from an EMBL/GenBank/DDBJ whole genome shotgun (WGS) entry which is preliminary data.</text>
</comment>
<protein>
    <recommendedName>
        <fullName evidence="3">Two-component-system connector protein YcgZ</fullName>
    </recommendedName>
</protein>
<evidence type="ECO:0000313" key="2">
    <source>
        <dbReference type="Proteomes" id="UP000316142"/>
    </source>
</evidence>
<dbReference type="GeneID" id="93533347"/>
<dbReference type="EMBL" id="VHIZ01000056">
    <property type="protein sequence ID" value="TPV22033.1"/>
    <property type="molecule type" value="Genomic_DNA"/>
</dbReference>
<reference evidence="1 2" key="1">
    <citation type="submission" date="2019-06" db="EMBL/GenBank/DDBJ databases">
        <title>Taxogenomics and systematics of the genus Pantoea.</title>
        <authorList>
            <person name="Tambong J.T."/>
        </authorList>
    </citation>
    <scope>NUCLEOTIDE SEQUENCE [LARGE SCALE GENOMIC DNA]</scope>
    <source>
        <strain evidence="1 2">LMG 2558</strain>
    </source>
</reference>
<sequence length="66" mass="7211">MSTNKPVDMDEVHAVVGHAVASLLRSGQPAGAEEILAFLRQQEARSVNGQRDIYTHALRVVMAIVR</sequence>
<evidence type="ECO:0000313" key="1">
    <source>
        <dbReference type="EMBL" id="TPV22033.1"/>
    </source>
</evidence>